<feature type="chain" id="PRO_5043464492" evidence="2">
    <location>
        <begin position="21"/>
        <end position="81"/>
    </location>
</feature>
<protein>
    <submittedName>
        <fullName evidence="3">Uncharacterized protein</fullName>
    </submittedName>
</protein>
<keyword evidence="4" id="KW-1185">Reference proteome</keyword>
<dbReference type="RefSeq" id="WP_203527186.1">
    <property type="nucleotide sequence ID" value="NZ_WXFA01000001.1"/>
</dbReference>
<organism evidence="3 4">
    <name type="scientific">Ensifer canadensis</name>
    <dbReference type="NCBI Taxonomy" id="555315"/>
    <lineage>
        <taxon>Bacteria</taxon>
        <taxon>Pseudomonadati</taxon>
        <taxon>Pseudomonadota</taxon>
        <taxon>Alphaproteobacteria</taxon>
        <taxon>Hyphomicrobiales</taxon>
        <taxon>Rhizobiaceae</taxon>
        <taxon>Sinorhizobium/Ensifer group</taxon>
        <taxon>Ensifer</taxon>
    </lineage>
</organism>
<feature type="compositionally biased region" description="Polar residues" evidence="1">
    <location>
        <begin position="70"/>
        <end position="81"/>
    </location>
</feature>
<dbReference type="AlphaFoldDB" id="A0AAW4FAN6"/>
<evidence type="ECO:0000313" key="3">
    <source>
        <dbReference type="EMBL" id="MBM3089204.1"/>
    </source>
</evidence>
<proteinExistence type="predicted"/>
<evidence type="ECO:0000256" key="1">
    <source>
        <dbReference type="SAM" id="MobiDB-lite"/>
    </source>
</evidence>
<dbReference type="Proteomes" id="UP000744980">
    <property type="component" value="Unassembled WGS sequence"/>
</dbReference>
<sequence length="81" mass="8354">SMKIIIAAVASLAFAGSAFAAVSSAPVEKQTAVKTHIGLELAYGRNRMNAISRDGPPASEKKAQDKRGAASSNGKSFYNGN</sequence>
<name>A0AAW4FAN6_9HYPH</name>
<dbReference type="EMBL" id="WXFA01000001">
    <property type="protein sequence ID" value="MBM3089204.1"/>
    <property type="molecule type" value="Genomic_DNA"/>
</dbReference>
<comment type="caution">
    <text evidence="3">The sequence shown here is derived from an EMBL/GenBank/DDBJ whole genome shotgun (WGS) entry which is preliminary data.</text>
</comment>
<evidence type="ECO:0000256" key="2">
    <source>
        <dbReference type="SAM" id="SignalP"/>
    </source>
</evidence>
<feature type="compositionally biased region" description="Basic and acidic residues" evidence="1">
    <location>
        <begin position="59"/>
        <end position="68"/>
    </location>
</feature>
<feature type="non-terminal residue" evidence="3">
    <location>
        <position position="1"/>
    </location>
</feature>
<keyword evidence="2" id="KW-0732">Signal</keyword>
<gene>
    <name evidence="3" type="ORF">GFB56_00005</name>
</gene>
<accession>A0AAW4FAN6</accession>
<evidence type="ECO:0000313" key="4">
    <source>
        <dbReference type="Proteomes" id="UP000744980"/>
    </source>
</evidence>
<reference evidence="3 4" key="1">
    <citation type="submission" date="2020-01" db="EMBL/GenBank/DDBJ databases">
        <title>Draft genome assembly of Ensifer adhaerens T173.</title>
        <authorList>
            <person name="Craig J.E."/>
            <person name="Stinchcombe J.R."/>
        </authorList>
    </citation>
    <scope>NUCLEOTIDE SEQUENCE [LARGE SCALE GENOMIC DNA]</scope>
    <source>
        <strain evidence="3 4">T173</strain>
    </source>
</reference>
<feature type="signal peptide" evidence="2">
    <location>
        <begin position="1"/>
        <end position="20"/>
    </location>
</feature>
<feature type="region of interest" description="Disordered" evidence="1">
    <location>
        <begin position="48"/>
        <end position="81"/>
    </location>
</feature>